<evidence type="ECO:0000313" key="2">
    <source>
        <dbReference type="EMBL" id="KAK4880725.1"/>
    </source>
</evidence>
<protein>
    <submittedName>
        <fullName evidence="2">Uncharacterized protein</fullName>
    </submittedName>
</protein>
<dbReference type="AlphaFoldDB" id="A0AAN7SRI8"/>
<gene>
    <name evidence="2" type="ORF">RN001_008871</name>
</gene>
<sequence>MFKRSLSEAELEYFAEHIWDIDENDPGSSVANDSDLSEDNVDSFSEQELSDEEPVEGSPHEFYVGKNKTTKLSKMRVVILSKTKRRNIVKKSCGVTHRARNIKNEQDAFLKMIDIDMIDNIVSCSNKCIQEMRLNQALYDEVPTTDVFEASRSEEEGPQDIISDHETDMEQEEQDEDNKQSDTFSTTFRSLDFSGGDGTKWKKHATGQRAKYCYPIACCSCRCKKRKHANSVLDVLL</sequence>
<organism evidence="2 3">
    <name type="scientific">Aquatica leii</name>
    <dbReference type="NCBI Taxonomy" id="1421715"/>
    <lineage>
        <taxon>Eukaryota</taxon>
        <taxon>Metazoa</taxon>
        <taxon>Ecdysozoa</taxon>
        <taxon>Arthropoda</taxon>
        <taxon>Hexapoda</taxon>
        <taxon>Insecta</taxon>
        <taxon>Pterygota</taxon>
        <taxon>Neoptera</taxon>
        <taxon>Endopterygota</taxon>
        <taxon>Coleoptera</taxon>
        <taxon>Polyphaga</taxon>
        <taxon>Elateriformia</taxon>
        <taxon>Elateroidea</taxon>
        <taxon>Lampyridae</taxon>
        <taxon>Luciolinae</taxon>
        <taxon>Aquatica</taxon>
    </lineage>
</organism>
<feature type="region of interest" description="Disordered" evidence="1">
    <location>
        <begin position="22"/>
        <end position="60"/>
    </location>
</feature>
<evidence type="ECO:0000313" key="3">
    <source>
        <dbReference type="Proteomes" id="UP001353858"/>
    </source>
</evidence>
<name>A0AAN7SRI8_9COLE</name>
<accession>A0AAN7SRI8</accession>
<reference evidence="3" key="1">
    <citation type="submission" date="2023-01" db="EMBL/GenBank/DDBJ databases">
        <title>Key to firefly adult light organ development and bioluminescence: homeobox transcription factors regulate luciferase expression and transportation to peroxisome.</title>
        <authorList>
            <person name="Fu X."/>
        </authorList>
    </citation>
    <scope>NUCLEOTIDE SEQUENCE [LARGE SCALE GENOMIC DNA]</scope>
</reference>
<keyword evidence="3" id="KW-1185">Reference proteome</keyword>
<evidence type="ECO:0000256" key="1">
    <source>
        <dbReference type="SAM" id="MobiDB-lite"/>
    </source>
</evidence>
<comment type="caution">
    <text evidence="2">The sequence shown here is derived from an EMBL/GenBank/DDBJ whole genome shotgun (WGS) entry which is preliminary data.</text>
</comment>
<proteinExistence type="predicted"/>
<dbReference type="EMBL" id="JARPUR010000003">
    <property type="protein sequence ID" value="KAK4880725.1"/>
    <property type="molecule type" value="Genomic_DNA"/>
</dbReference>
<dbReference type="Proteomes" id="UP001353858">
    <property type="component" value="Unassembled WGS sequence"/>
</dbReference>